<protein>
    <recommendedName>
        <fullName evidence="5">Transmembrane protein</fullName>
    </recommendedName>
</protein>
<keyword evidence="2" id="KW-0472">Membrane</keyword>
<comment type="caution">
    <text evidence="3">The sequence shown here is derived from an EMBL/GenBank/DDBJ whole genome shotgun (WGS) entry which is preliminary data.</text>
</comment>
<evidence type="ECO:0000313" key="3">
    <source>
        <dbReference type="EMBL" id="KAJ6242191.1"/>
    </source>
</evidence>
<reference evidence="3" key="1">
    <citation type="submission" date="2022-08" db="EMBL/GenBank/DDBJ databases">
        <title>Novel sulfate-reducing endosymbionts in the free-living metamonad Anaeramoeba.</title>
        <authorList>
            <person name="Jerlstrom-Hultqvist J."/>
            <person name="Cepicka I."/>
            <person name="Gallot-Lavallee L."/>
            <person name="Salas-Leiva D."/>
            <person name="Curtis B.A."/>
            <person name="Zahonova K."/>
            <person name="Pipaliya S."/>
            <person name="Dacks J."/>
            <person name="Roger A.J."/>
        </authorList>
    </citation>
    <scope>NUCLEOTIDE SEQUENCE</scope>
    <source>
        <strain evidence="3">Schooner1</strain>
    </source>
</reference>
<keyword evidence="4" id="KW-1185">Reference proteome</keyword>
<evidence type="ECO:0000256" key="1">
    <source>
        <dbReference type="SAM" id="MobiDB-lite"/>
    </source>
</evidence>
<feature type="transmembrane region" description="Helical" evidence="2">
    <location>
        <begin position="409"/>
        <end position="426"/>
    </location>
</feature>
<name>A0ABQ8YC86_9EUKA</name>
<dbReference type="EMBL" id="JAOAOG010000182">
    <property type="protein sequence ID" value="KAJ6242191.1"/>
    <property type="molecule type" value="Genomic_DNA"/>
</dbReference>
<accession>A0ABQ8YC86</accession>
<dbReference type="Proteomes" id="UP001150062">
    <property type="component" value="Unassembled WGS sequence"/>
</dbReference>
<keyword evidence="2" id="KW-1133">Transmembrane helix</keyword>
<evidence type="ECO:0008006" key="5">
    <source>
        <dbReference type="Google" id="ProtNLM"/>
    </source>
</evidence>
<sequence length="428" mass="48579">MTYYDDNTYDDYNSTQRSGISDETKQFLVIFFTIFGVAHAIAIIRGIIKYGTICNSKNAFASSANQPISKGTTTQIHTKGGEIELQEYGQGMNQDILNLAEGLIQELNNVKFSKGPLNQNQMNMNMNMNMGMGMNNNMNFDQPPQYNDNSNNLGGEMFVGQNNTFGGQNNNFNTNTNMNMNNSQNEEMNKIIDRLEIKISNLGQSQQNSQLMNLVENLRLIDNITQKDIKDLAAEFRSIASNVYNDNQQNEELARTKTQSTTQNITQDTPIESFDPASLFMQYLFTFIPKFVLRMVFMGHLTALFAVTVVTWALSIVETIIDIALRIVFYVCSPPEVRNKSSQIIEEKISFVFLNFITIFQLALILYFPLFTWFWKNTPTSNQLTVNNVTPQNGICEKEWKYKPTLGKVSSMIALVLAYLLSYAFGAF</sequence>
<evidence type="ECO:0000313" key="4">
    <source>
        <dbReference type="Proteomes" id="UP001150062"/>
    </source>
</evidence>
<feature type="transmembrane region" description="Helical" evidence="2">
    <location>
        <begin position="27"/>
        <end position="48"/>
    </location>
</feature>
<gene>
    <name evidence="3" type="ORF">M0813_22964</name>
</gene>
<feature type="region of interest" description="Disordered" evidence="1">
    <location>
        <begin position="250"/>
        <end position="269"/>
    </location>
</feature>
<feature type="transmembrane region" description="Helical" evidence="2">
    <location>
        <begin position="349"/>
        <end position="375"/>
    </location>
</feature>
<keyword evidence="2" id="KW-0812">Transmembrane</keyword>
<organism evidence="3 4">
    <name type="scientific">Anaeramoeba flamelloides</name>
    <dbReference type="NCBI Taxonomy" id="1746091"/>
    <lineage>
        <taxon>Eukaryota</taxon>
        <taxon>Metamonada</taxon>
        <taxon>Anaeramoebidae</taxon>
        <taxon>Anaeramoeba</taxon>
    </lineage>
</organism>
<evidence type="ECO:0000256" key="2">
    <source>
        <dbReference type="SAM" id="Phobius"/>
    </source>
</evidence>
<proteinExistence type="predicted"/>